<feature type="compositionally biased region" description="Basic and acidic residues" evidence="1">
    <location>
        <begin position="17"/>
        <end position="30"/>
    </location>
</feature>
<reference evidence="2" key="1">
    <citation type="journal article" date="2021" name="Open Biol.">
        <title>Shared evolutionary footprints suggest mitochondrial oxidative damage underlies multiple complex I losses in fungi.</title>
        <authorList>
            <person name="Schikora-Tamarit M.A."/>
            <person name="Marcet-Houben M."/>
            <person name="Nosek J."/>
            <person name="Gabaldon T."/>
        </authorList>
    </citation>
    <scope>NUCLEOTIDE SEQUENCE</scope>
    <source>
        <strain evidence="2">CBS2887</strain>
    </source>
</reference>
<evidence type="ECO:0000313" key="3">
    <source>
        <dbReference type="Proteomes" id="UP000774326"/>
    </source>
</evidence>
<dbReference type="AlphaFoldDB" id="A0A9P8TJU8"/>
<gene>
    <name evidence="2" type="ORF">WICPIJ_008040</name>
</gene>
<keyword evidence="3" id="KW-1185">Reference proteome</keyword>
<feature type="region of interest" description="Disordered" evidence="1">
    <location>
        <begin position="17"/>
        <end position="36"/>
    </location>
</feature>
<comment type="caution">
    <text evidence="2">The sequence shown here is derived from an EMBL/GenBank/DDBJ whole genome shotgun (WGS) entry which is preliminary data.</text>
</comment>
<sequence length="54" mass="5951">SNSDTILTLSTTNDEVKMKVTSDSKPESIKVRGSLSSSTMARKRYELLSKSVRS</sequence>
<proteinExistence type="predicted"/>
<evidence type="ECO:0000256" key="1">
    <source>
        <dbReference type="SAM" id="MobiDB-lite"/>
    </source>
</evidence>
<name>A0A9P8TJU8_WICPI</name>
<accession>A0A9P8TJU8</accession>
<reference evidence="2" key="2">
    <citation type="submission" date="2021-01" db="EMBL/GenBank/DDBJ databases">
        <authorList>
            <person name="Schikora-Tamarit M.A."/>
        </authorList>
    </citation>
    <scope>NUCLEOTIDE SEQUENCE</scope>
    <source>
        <strain evidence="2">CBS2887</strain>
    </source>
</reference>
<feature type="non-terminal residue" evidence="2">
    <location>
        <position position="1"/>
    </location>
</feature>
<dbReference type="Proteomes" id="UP000774326">
    <property type="component" value="Unassembled WGS sequence"/>
</dbReference>
<organism evidence="2 3">
    <name type="scientific">Wickerhamomyces pijperi</name>
    <name type="common">Yeast</name>
    <name type="synonym">Pichia pijperi</name>
    <dbReference type="NCBI Taxonomy" id="599730"/>
    <lineage>
        <taxon>Eukaryota</taxon>
        <taxon>Fungi</taxon>
        <taxon>Dikarya</taxon>
        <taxon>Ascomycota</taxon>
        <taxon>Saccharomycotina</taxon>
        <taxon>Saccharomycetes</taxon>
        <taxon>Phaffomycetales</taxon>
        <taxon>Wickerhamomycetaceae</taxon>
        <taxon>Wickerhamomyces</taxon>
    </lineage>
</organism>
<dbReference type="EMBL" id="JAEUBG010004643">
    <property type="protein sequence ID" value="KAH3680976.1"/>
    <property type="molecule type" value="Genomic_DNA"/>
</dbReference>
<protein>
    <submittedName>
        <fullName evidence="2">Uncharacterized protein</fullName>
    </submittedName>
</protein>
<evidence type="ECO:0000313" key="2">
    <source>
        <dbReference type="EMBL" id="KAH3680976.1"/>
    </source>
</evidence>